<evidence type="ECO:0000256" key="1">
    <source>
        <dbReference type="ARBA" id="ARBA00010062"/>
    </source>
</evidence>
<evidence type="ECO:0000313" key="5">
    <source>
        <dbReference type="Proteomes" id="UP001161325"/>
    </source>
</evidence>
<dbReference type="Proteomes" id="UP001161325">
    <property type="component" value="Unassembled WGS sequence"/>
</dbReference>
<dbReference type="PANTHER" id="PTHR30483">
    <property type="entry name" value="LEUCINE-SPECIFIC-BINDING PROTEIN"/>
    <property type="match status" value="1"/>
</dbReference>
<dbReference type="InterPro" id="IPR051010">
    <property type="entry name" value="BCAA_transport"/>
</dbReference>
<proteinExistence type="inferred from homology"/>
<dbReference type="InterPro" id="IPR028081">
    <property type="entry name" value="Leu-bd"/>
</dbReference>
<feature type="domain" description="Leucine-binding protein" evidence="3">
    <location>
        <begin position="30"/>
        <end position="359"/>
    </location>
</feature>
<dbReference type="Pfam" id="PF13458">
    <property type="entry name" value="Peripla_BP_6"/>
    <property type="match status" value="1"/>
</dbReference>
<accession>A0AA37Q771</accession>
<name>A0AA37Q771_9BACT</name>
<gene>
    <name evidence="4" type="ORF">rosag_43420</name>
</gene>
<keyword evidence="2" id="KW-0732">Signal</keyword>
<dbReference type="EMBL" id="BRXS01000007">
    <property type="protein sequence ID" value="GLC27829.1"/>
    <property type="molecule type" value="Genomic_DNA"/>
</dbReference>
<protein>
    <submittedName>
        <fullName evidence="4">Branched chain amino acid ABC transporter substrate-binding protein</fullName>
    </submittedName>
</protein>
<comment type="similarity">
    <text evidence="1">Belongs to the leucine-binding protein family.</text>
</comment>
<reference evidence="4" key="1">
    <citation type="submission" date="2022-08" db="EMBL/GenBank/DDBJ databases">
        <title>Draft genome sequencing of Roseisolibacter agri AW1220.</title>
        <authorList>
            <person name="Tobiishi Y."/>
            <person name="Tonouchi A."/>
        </authorList>
    </citation>
    <scope>NUCLEOTIDE SEQUENCE</scope>
    <source>
        <strain evidence="4">AW1220</strain>
    </source>
</reference>
<sequence>MSVRSRGLALLLVLGLWGCRDASRSTIGVAMGTDGVAAARLAAADVNAAGGIGGDSLRLRVTEMEAVAAAQRAIRVADSLASDPAVVAVVGHSNSAASLAASQIYNARQLAHVAPTTTAPLFSKAGPYSFRLVPDDRRQADFLVAEIVRSGARRVAVVYVNDDYGRALQLAVRAQLDRHATPVVYEAPYLEPGDSAQLAVVARAAANARPDLLVWLGRPPQLARVLATLRPLRPALPVLGSDAVDLGPVYEQPARFSLVRFVRFVDPAGPAPSLQAFRARFVAASGHEPTAEALLAYDATMLLAAAMRDGARTRAAVRDWLADVGSARPAHQGISGPIAFDSAGDANRPLRLAEVRPDGVRAVSNP</sequence>
<evidence type="ECO:0000256" key="2">
    <source>
        <dbReference type="ARBA" id="ARBA00022729"/>
    </source>
</evidence>
<evidence type="ECO:0000259" key="3">
    <source>
        <dbReference type="Pfam" id="PF13458"/>
    </source>
</evidence>
<dbReference type="PANTHER" id="PTHR30483:SF6">
    <property type="entry name" value="PERIPLASMIC BINDING PROTEIN OF ABC TRANSPORTER FOR NATURAL AMINO ACIDS"/>
    <property type="match status" value="1"/>
</dbReference>
<evidence type="ECO:0000313" key="4">
    <source>
        <dbReference type="EMBL" id="GLC27829.1"/>
    </source>
</evidence>
<dbReference type="RefSeq" id="WP_284352259.1">
    <property type="nucleotide sequence ID" value="NZ_BRXS01000007.1"/>
</dbReference>
<dbReference type="Gene3D" id="3.40.50.2300">
    <property type="match status" value="2"/>
</dbReference>
<organism evidence="4 5">
    <name type="scientific">Roseisolibacter agri</name>
    <dbReference type="NCBI Taxonomy" id="2014610"/>
    <lineage>
        <taxon>Bacteria</taxon>
        <taxon>Pseudomonadati</taxon>
        <taxon>Gemmatimonadota</taxon>
        <taxon>Gemmatimonadia</taxon>
        <taxon>Gemmatimonadales</taxon>
        <taxon>Gemmatimonadaceae</taxon>
        <taxon>Roseisolibacter</taxon>
    </lineage>
</organism>
<comment type="caution">
    <text evidence="4">The sequence shown here is derived from an EMBL/GenBank/DDBJ whole genome shotgun (WGS) entry which is preliminary data.</text>
</comment>
<keyword evidence="5" id="KW-1185">Reference proteome</keyword>
<dbReference type="SUPFAM" id="SSF53822">
    <property type="entry name" value="Periplasmic binding protein-like I"/>
    <property type="match status" value="1"/>
</dbReference>
<dbReference type="AlphaFoldDB" id="A0AA37Q771"/>
<dbReference type="InterPro" id="IPR028082">
    <property type="entry name" value="Peripla_BP_I"/>
</dbReference>